<accession>A0A420FPB4</accession>
<dbReference type="Proteomes" id="UP000286402">
    <property type="component" value="Unassembled WGS sequence"/>
</dbReference>
<dbReference type="Pfam" id="PF14568">
    <property type="entry name" value="SUKH_6"/>
    <property type="match status" value="1"/>
</dbReference>
<evidence type="ECO:0008006" key="3">
    <source>
        <dbReference type="Google" id="ProtNLM"/>
    </source>
</evidence>
<gene>
    <name evidence="1" type="ORF">BCY89_07410</name>
</gene>
<evidence type="ECO:0000313" key="2">
    <source>
        <dbReference type="Proteomes" id="UP000286402"/>
    </source>
</evidence>
<reference evidence="1 2" key="1">
    <citation type="submission" date="2016-07" db="EMBL/GenBank/DDBJ databases">
        <title>Genome analysis of Sphingobacterium siyangense T12B17.</title>
        <authorList>
            <person name="Xu D."/>
            <person name="Su Y."/>
            <person name="Zheng S."/>
        </authorList>
    </citation>
    <scope>NUCLEOTIDE SEQUENCE [LARGE SCALE GENOMIC DNA]</scope>
    <source>
        <strain evidence="1 2">T12B17</strain>
    </source>
</reference>
<dbReference type="RefSeq" id="WP_120334581.1">
    <property type="nucleotide sequence ID" value="NZ_JBPFRJ010000004.1"/>
</dbReference>
<evidence type="ECO:0000313" key="1">
    <source>
        <dbReference type="EMBL" id="RKF34784.1"/>
    </source>
</evidence>
<dbReference type="EMBL" id="MCAQ01000023">
    <property type="protein sequence ID" value="RKF34784.1"/>
    <property type="molecule type" value="Genomic_DNA"/>
</dbReference>
<dbReference type="Gene3D" id="3.40.1580.10">
    <property type="entry name" value="SMI1/KNR4-like"/>
    <property type="match status" value="1"/>
</dbReference>
<dbReference type="SUPFAM" id="SSF160631">
    <property type="entry name" value="SMI1/KNR4-like"/>
    <property type="match status" value="1"/>
</dbReference>
<organism evidence="1 2">
    <name type="scientific">Sphingobacterium siyangense</name>
    <dbReference type="NCBI Taxonomy" id="459529"/>
    <lineage>
        <taxon>Bacteria</taxon>
        <taxon>Pseudomonadati</taxon>
        <taxon>Bacteroidota</taxon>
        <taxon>Sphingobacteriia</taxon>
        <taxon>Sphingobacteriales</taxon>
        <taxon>Sphingobacteriaceae</taxon>
        <taxon>Sphingobacterium</taxon>
    </lineage>
</organism>
<comment type="caution">
    <text evidence="1">The sequence shown here is derived from an EMBL/GenBank/DDBJ whole genome shotgun (WGS) entry which is preliminary data.</text>
</comment>
<dbReference type="AlphaFoldDB" id="A0A420FPB4"/>
<dbReference type="InterPro" id="IPR037883">
    <property type="entry name" value="Knr4/Smi1-like_sf"/>
</dbReference>
<keyword evidence="2" id="KW-1185">Reference proteome</keyword>
<proteinExistence type="predicted"/>
<protein>
    <recommendedName>
        <fullName evidence="3">Knr4/Smi1-like domain-containing protein</fullName>
    </recommendedName>
</protein>
<sequence length="180" mass="20473">MLNNTFDLQIEGTPSEFGDQSTLENFRFPNGKAFPKSYKSFVKNYGYGLALGEFHIYIPMGNYGDSLTVRSDEIRSTYIDDVKNDDIWFEIGPDCSLPIVKRLFPFASSDNGYYLFWDYEIDAAGELDIYITDFKGTGFRKAGKSIDELISNLTGGSIKEFLPFCSHPLPRTFKCLKKVE</sequence>
<name>A0A420FPB4_9SPHI</name>